<feature type="transmembrane region" description="Helical" evidence="1">
    <location>
        <begin position="6"/>
        <end position="25"/>
    </location>
</feature>
<feature type="transmembrane region" description="Helical" evidence="1">
    <location>
        <begin position="156"/>
        <end position="178"/>
    </location>
</feature>
<dbReference type="AlphaFoldDB" id="A0A8H7DIC2"/>
<gene>
    <name evidence="2" type="ORF">MSAN_00426100</name>
</gene>
<keyword evidence="1" id="KW-0812">Transmembrane</keyword>
<proteinExistence type="predicted"/>
<evidence type="ECO:0000313" key="3">
    <source>
        <dbReference type="Proteomes" id="UP000623467"/>
    </source>
</evidence>
<accession>A0A8H7DIC2</accession>
<comment type="caution">
    <text evidence="2">The sequence shown here is derived from an EMBL/GenBank/DDBJ whole genome shotgun (WGS) entry which is preliminary data.</text>
</comment>
<sequence>MEYLRISSFYGVLLVLSCIAAHGLYHRTGGARKMLAAATFAMALLATSQVVIHVVVAMLDLEILRLEIEGERWPVSPTRVRVVNQAYRLGTGKDLLLTTNNLVTDSLFIYRCFLVWGRSPRVVVLPILMLVATTVLGYLSAYKDDLVDPCFLDQRIVYIMVLLTNVMLLTLTAGRIWWIRRDAILVLESAHVRKYDTVVAIILESGAIYCLSIICFLISISVSSDDTAITQIFRSALPQIMNIAPTLIIVRVGVGNTAGGYDSGTTFTSRAGNSSCEWSRRWRRVFLRT</sequence>
<keyword evidence="3" id="KW-1185">Reference proteome</keyword>
<keyword evidence="1" id="KW-1133">Transmembrane helix</keyword>
<feature type="transmembrane region" description="Helical" evidence="1">
    <location>
        <begin position="37"/>
        <end position="59"/>
    </location>
</feature>
<feature type="transmembrane region" description="Helical" evidence="1">
    <location>
        <begin position="198"/>
        <end position="222"/>
    </location>
</feature>
<dbReference type="PROSITE" id="PS51257">
    <property type="entry name" value="PROKAR_LIPOPROTEIN"/>
    <property type="match status" value="1"/>
</dbReference>
<feature type="transmembrane region" description="Helical" evidence="1">
    <location>
        <begin position="123"/>
        <end position="141"/>
    </location>
</feature>
<protein>
    <submittedName>
        <fullName evidence="2">Uncharacterized protein</fullName>
    </submittedName>
</protein>
<organism evidence="2 3">
    <name type="scientific">Mycena sanguinolenta</name>
    <dbReference type="NCBI Taxonomy" id="230812"/>
    <lineage>
        <taxon>Eukaryota</taxon>
        <taxon>Fungi</taxon>
        <taxon>Dikarya</taxon>
        <taxon>Basidiomycota</taxon>
        <taxon>Agaricomycotina</taxon>
        <taxon>Agaricomycetes</taxon>
        <taxon>Agaricomycetidae</taxon>
        <taxon>Agaricales</taxon>
        <taxon>Marasmiineae</taxon>
        <taxon>Mycenaceae</taxon>
        <taxon>Mycena</taxon>
    </lineage>
</organism>
<keyword evidence="1" id="KW-0472">Membrane</keyword>
<evidence type="ECO:0000256" key="1">
    <source>
        <dbReference type="SAM" id="Phobius"/>
    </source>
</evidence>
<dbReference type="Proteomes" id="UP000623467">
    <property type="component" value="Unassembled WGS sequence"/>
</dbReference>
<name>A0A8H7DIC2_9AGAR</name>
<dbReference type="EMBL" id="JACAZH010000002">
    <property type="protein sequence ID" value="KAF7375385.1"/>
    <property type="molecule type" value="Genomic_DNA"/>
</dbReference>
<reference evidence="2" key="1">
    <citation type="submission" date="2020-05" db="EMBL/GenBank/DDBJ databases">
        <title>Mycena genomes resolve the evolution of fungal bioluminescence.</title>
        <authorList>
            <person name="Tsai I.J."/>
        </authorList>
    </citation>
    <scope>NUCLEOTIDE SEQUENCE</scope>
    <source>
        <strain evidence="2">160909Yilan</strain>
    </source>
</reference>
<dbReference type="OrthoDB" id="3226582at2759"/>
<evidence type="ECO:0000313" key="2">
    <source>
        <dbReference type="EMBL" id="KAF7375385.1"/>
    </source>
</evidence>